<dbReference type="EMBL" id="BK016183">
    <property type="protein sequence ID" value="DAG00857.1"/>
    <property type="molecule type" value="Genomic_DNA"/>
</dbReference>
<accession>A0A8S5V2B1</accession>
<reference evidence="1" key="1">
    <citation type="journal article" date="2021" name="Proc. Natl. Acad. Sci. U.S.A.">
        <title>A Catalog of Tens of Thousands of Viruses from Human Metagenomes Reveals Hidden Associations with Chronic Diseases.</title>
        <authorList>
            <person name="Tisza M.J."/>
            <person name="Buck C.B."/>
        </authorList>
    </citation>
    <scope>NUCLEOTIDE SEQUENCE</scope>
    <source>
        <strain evidence="1">CtncN39</strain>
    </source>
</reference>
<proteinExistence type="predicted"/>
<protein>
    <submittedName>
        <fullName evidence="1">Uncharacterized protein</fullName>
    </submittedName>
</protein>
<sequence>MDIYKIAQQSCAVKTIEQFSCTFVLTFRYAIFIL</sequence>
<organism evidence="1">
    <name type="scientific">Myoviridae sp. ctncN39</name>
    <dbReference type="NCBI Taxonomy" id="2825170"/>
    <lineage>
        <taxon>Viruses</taxon>
        <taxon>Duplodnaviria</taxon>
        <taxon>Heunggongvirae</taxon>
        <taxon>Uroviricota</taxon>
        <taxon>Caudoviricetes</taxon>
    </lineage>
</organism>
<name>A0A8S5V2B1_9CAUD</name>
<evidence type="ECO:0000313" key="1">
    <source>
        <dbReference type="EMBL" id="DAG00857.1"/>
    </source>
</evidence>